<evidence type="ECO:0000313" key="2">
    <source>
        <dbReference type="Proteomes" id="UP000006820"/>
    </source>
</evidence>
<dbReference type="AlphaFoldDB" id="Q5YRV0"/>
<reference evidence="1 2" key="1">
    <citation type="journal article" date="2004" name="Proc. Natl. Acad. Sci. U.S.A.">
        <title>The complete genomic sequence of Nocardia farcinica IFM 10152.</title>
        <authorList>
            <person name="Ishikawa J."/>
            <person name="Yamashita A."/>
            <person name="Mikami Y."/>
            <person name="Hoshino Y."/>
            <person name="Kurita H."/>
            <person name="Hotta K."/>
            <person name="Shiba T."/>
            <person name="Hattori M."/>
        </authorList>
    </citation>
    <scope>NUCLEOTIDE SEQUENCE [LARGE SCALE GENOMIC DNA]</scope>
    <source>
        <strain evidence="1 2">IFM 10152</strain>
    </source>
</reference>
<dbReference type="eggNOG" id="COG2367">
    <property type="taxonomic scope" value="Bacteria"/>
</dbReference>
<sequence length="347" mass="35280">MVADRGTQYGVGAAPPPSGPCGAGDGWLRPPATAARTLPACAVTSPRMCRDMSADRSGRTGKALVAAALAMLALTSCTIDTGDDAQAAEPPVATTTSTPADQQRIEITLPGTLAADFQQWKAGLRGRAGLAVMPVGGERMVTFGDWTSGPAWSTMKIPLVIAAERADAGASTYAMSAAVTASDNAAADTLWQGLGGGKQAAEAVEAVLREAGDSTTAVPPTRVRAEHSAFGQAEWSLAEQVRFASRLPCLSGADTVLNLMAQIVPSHRWGLGTVGGAEFKGGWGPDTSGDYLVRQFGIIDGPGGRIAVALAAQPESGAFSDGMTALNAMAALITDHLDELAGGSCPS</sequence>
<evidence type="ECO:0008006" key="3">
    <source>
        <dbReference type="Google" id="ProtNLM"/>
    </source>
</evidence>
<protein>
    <recommendedName>
        <fullName evidence="3">Serine hydrolase</fullName>
    </recommendedName>
</protein>
<dbReference type="InterPro" id="IPR012338">
    <property type="entry name" value="Beta-lactam/transpept-like"/>
</dbReference>
<dbReference type="SUPFAM" id="SSF56601">
    <property type="entry name" value="beta-lactamase/transpeptidase-like"/>
    <property type="match status" value="1"/>
</dbReference>
<keyword evidence="2" id="KW-1185">Reference proteome</keyword>
<gene>
    <name evidence="1" type="ordered locus">NFA_42420</name>
</gene>
<proteinExistence type="predicted"/>
<dbReference type="Proteomes" id="UP000006820">
    <property type="component" value="Chromosome"/>
</dbReference>
<dbReference type="Gene3D" id="3.40.710.10">
    <property type="entry name" value="DD-peptidase/beta-lactamase superfamily"/>
    <property type="match status" value="1"/>
</dbReference>
<dbReference type="KEGG" id="nfa:NFA_42420"/>
<evidence type="ECO:0000313" key="1">
    <source>
        <dbReference type="EMBL" id="BAD59091.1"/>
    </source>
</evidence>
<organism evidence="1 2">
    <name type="scientific">Nocardia farcinica (strain IFM 10152)</name>
    <dbReference type="NCBI Taxonomy" id="247156"/>
    <lineage>
        <taxon>Bacteria</taxon>
        <taxon>Bacillati</taxon>
        <taxon>Actinomycetota</taxon>
        <taxon>Actinomycetes</taxon>
        <taxon>Mycobacteriales</taxon>
        <taxon>Nocardiaceae</taxon>
        <taxon>Nocardia</taxon>
    </lineage>
</organism>
<dbReference type="STRING" id="247156.NFA_42420"/>
<dbReference type="EMBL" id="AP006618">
    <property type="protein sequence ID" value="BAD59091.1"/>
    <property type="molecule type" value="Genomic_DNA"/>
</dbReference>
<name>Q5YRV0_NOCFA</name>
<accession>Q5YRV0</accession>
<dbReference type="HOGENOM" id="CLU_055774_2_0_11"/>